<comment type="caution">
    <text evidence="3">The sequence shown here is derived from an EMBL/GenBank/DDBJ whole genome shotgun (WGS) entry which is preliminary data.</text>
</comment>
<gene>
    <name evidence="3" type="ORF">E6H04_10815</name>
</gene>
<feature type="non-terminal residue" evidence="3">
    <location>
        <position position="84"/>
    </location>
</feature>
<evidence type="ECO:0000313" key="4">
    <source>
        <dbReference type="Proteomes" id="UP000320048"/>
    </source>
</evidence>
<dbReference type="GO" id="GO:0044689">
    <property type="term" value="F:7,8-didemethyl-8-hydroxy-5-deazariboflavin synthase activity"/>
    <property type="evidence" value="ECO:0007669"/>
    <property type="project" value="TreeGrafter"/>
</dbReference>
<evidence type="ECO:0000256" key="1">
    <source>
        <dbReference type="ARBA" id="ARBA00001966"/>
    </source>
</evidence>
<evidence type="ECO:0000313" key="3">
    <source>
        <dbReference type="EMBL" id="TMI79294.1"/>
    </source>
</evidence>
<dbReference type="PANTHER" id="PTHR43076">
    <property type="entry name" value="FO SYNTHASE (COFH)"/>
    <property type="match status" value="1"/>
</dbReference>
<evidence type="ECO:0000256" key="2">
    <source>
        <dbReference type="ARBA" id="ARBA00022485"/>
    </source>
</evidence>
<dbReference type="Proteomes" id="UP000320048">
    <property type="component" value="Unassembled WGS sequence"/>
</dbReference>
<protein>
    <submittedName>
        <fullName evidence="3">7,8-didemethyl-8-hydroxy-5-deazariboflavin synthase subunit CofH</fullName>
    </submittedName>
</protein>
<reference evidence="3 4" key="1">
    <citation type="journal article" date="2019" name="Nat. Microbiol.">
        <title>Mediterranean grassland soil C-N compound turnover is dependent on rainfall and depth, and is mediated by genomically divergent microorganisms.</title>
        <authorList>
            <person name="Diamond S."/>
            <person name="Andeer P.F."/>
            <person name="Li Z."/>
            <person name="Crits-Christoph A."/>
            <person name="Burstein D."/>
            <person name="Anantharaman K."/>
            <person name="Lane K.R."/>
            <person name="Thomas B.C."/>
            <person name="Pan C."/>
            <person name="Northen T.R."/>
            <person name="Banfield J.F."/>
        </authorList>
    </citation>
    <scope>NUCLEOTIDE SEQUENCE [LARGE SCALE GENOMIC DNA]</scope>
    <source>
        <strain evidence="3">NP_7</strain>
    </source>
</reference>
<dbReference type="EMBL" id="VBAO01000297">
    <property type="protein sequence ID" value="TMI79294.1"/>
    <property type="molecule type" value="Genomic_DNA"/>
</dbReference>
<dbReference type="GO" id="GO:0051539">
    <property type="term" value="F:4 iron, 4 sulfur cluster binding"/>
    <property type="evidence" value="ECO:0007669"/>
    <property type="project" value="UniProtKB-KW"/>
</dbReference>
<dbReference type="AlphaFoldDB" id="A0A537J6U8"/>
<keyword evidence="2" id="KW-0479">Metal-binding</keyword>
<keyword evidence="2" id="KW-0408">Iron</keyword>
<name>A0A537J6U8_9BACT</name>
<dbReference type="PANTHER" id="PTHR43076:SF1">
    <property type="entry name" value="LIPOYL SYNTHASE 2"/>
    <property type="match status" value="1"/>
</dbReference>
<organism evidence="3 4">
    <name type="scientific">Candidatus Segetimicrobium genomatis</name>
    <dbReference type="NCBI Taxonomy" id="2569760"/>
    <lineage>
        <taxon>Bacteria</taxon>
        <taxon>Bacillati</taxon>
        <taxon>Candidatus Sysuimicrobiota</taxon>
        <taxon>Candidatus Sysuimicrobiia</taxon>
        <taxon>Candidatus Sysuimicrobiales</taxon>
        <taxon>Candidatus Segetimicrobiaceae</taxon>
        <taxon>Candidatus Segetimicrobium</taxon>
    </lineage>
</organism>
<keyword evidence="2" id="KW-0004">4Fe-4S</keyword>
<accession>A0A537J6U8</accession>
<comment type="cofactor">
    <cofactor evidence="1">
        <name>[4Fe-4S] cluster</name>
        <dbReference type="ChEBI" id="CHEBI:49883"/>
    </cofactor>
</comment>
<sequence length="84" mass="8749">MNTPQRDPGGSLGGLLTQIAAPVARILDRALSGADVTAEEAEVLLRASGRELLATMAVADGLRSEAVGNVVTYVVNRNINFTNV</sequence>
<dbReference type="InterPro" id="IPR034405">
    <property type="entry name" value="F420"/>
</dbReference>
<keyword evidence="2" id="KW-0411">Iron-sulfur</keyword>
<proteinExistence type="predicted"/>